<dbReference type="AlphaFoldDB" id="A0AAN9FSS3"/>
<dbReference type="PANTHER" id="PTHR36617:SF15">
    <property type="entry name" value="REVERSE TRANSCRIPTASE ZINC-BINDING DOMAIN-CONTAINING PROTEIN"/>
    <property type="match status" value="1"/>
</dbReference>
<evidence type="ECO:0000313" key="3">
    <source>
        <dbReference type="Proteomes" id="UP001372338"/>
    </source>
</evidence>
<feature type="compositionally biased region" description="Acidic residues" evidence="1">
    <location>
        <begin position="212"/>
        <end position="223"/>
    </location>
</feature>
<feature type="region of interest" description="Disordered" evidence="1">
    <location>
        <begin position="254"/>
        <end position="276"/>
    </location>
</feature>
<gene>
    <name evidence="2" type="ORF">RIF29_10309</name>
</gene>
<feature type="compositionally biased region" description="Basic and acidic residues" evidence="1">
    <location>
        <begin position="134"/>
        <end position="150"/>
    </location>
</feature>
<evidence type="ECO:0000256" key="1">
    <source>
        <dbReference type="SAM" id="MobiDB-lite"/>
    </source>
</evidence>
<feature type="region of interest" description="Disordered" evidence="1">
    <location>
        <begin position="119"/>
        <end position="223"/>
    </location>
</feature>
<proteinExistence type="predicted"/>
<feature type="compositionally biased region" description="Basic residues" evidence="1">
    <location>
        <begin position="178"/>
        <end position="189"/>
    </location>
</feature>
<protein>
    <submittedName>
        <fullName evidence="2">Uncharacterized protein</fullName>
    </submittedName>
</protein>
<name>A0AAN9FSS3_CROPI</name>
<evidence type="ECO:0000313" key="2">
    <source>
        <dbReference type="EMBL" id="KAK7281927.1"/>
    </source>
</evidence>
<sequence>MEDGGGSQKAMEGGSRGFNVCGPPLMKSLEDGDFLNFLEENKENNDDVDFSSSQKTAEGNVAFNLEEEFALFAYYENLGKQKKAQIVEDPIHALDEVRFYQPQLDEDRDYLGEEAQCGPKNEIHNLTEPPQFTKDSKAHSSEEHHFHDSENTLPQIQTRQEEKRKDTHRQKLSATQRSTRKARCCRTKANKSSVNRLQEDGAVLGENQHDEDSSDDVREDEEEEARVTWEIGKKLNLKTPNEDKAKEALVILRRSPRRRGNNGDGGNQGIGGSGKSGAIKKLIKTNNPAILRLVETKHSLSMPRRWRSWWSIDDLGWKEVQAINGSGGLILMWNQSLLKVSSSSNGEMWINIEGKWTNSDSLVSITLNKHLCKNGIWGTISSIPKWSNDFELLIAKGCWMKVASGNKTRFWLDKWLDNETLKTKFPTLFSVSIQKEEVIANMGFWDGLQWNWNLSWRRHLYQWEQTKLEEL</sequence>
<dbReference type="EMBL" id="JAYWIO010000002">
    <property type="protein sequence ID" value="KAK7281927.1"/>
    <property type="molecule type" value="Genomic_DNA"/>
</dbReference>
<accession>A0AAN9FSS3</accession>
<dbReference type="PANTHER" id="PTHR36617">
    <property type="entry name" value="PROTEIN, PUTATIVE-RELATED"/>
    <property type="match status" value="1"/>
</dbReference>
<feature type="compositionally biased region" description="Gly residues" evidence="1">
    <location>
        <begin position="262"/>
        <end position="275"/>
    </location>
</feature>
<reference evidence="2 3" key="1">
    <citation type="submission" date="2024-01" db="EMBL/GenBank/DDBJ databases">
        <title>The genomes of 5 underutilized Papilionoideae crops provide insights into root nodulation and disease resistanc.</title>
        <authorList>
            <person name="Yuan L."/>
        </authorList>
    </citation>
    <scope>NUCLEOTIDE SEQUENCE [LARGE SCALE GENOMIC DNA]</scope>
    <source>
        <strain evidence="2">ZHUSHIDOU_FW_LH</strain>
        <tissue evidence="2">Leaf</tissue>
    </source>
</reference>
<comment type="caution">
    <text evidence="2">The sequence shown here is derived from an EMBL/GenBank/DDBJ whole genome shotgun (WGS) entry which is preliminary data.</text>
</comment>
<keyword evidence="3" id="KW-1185">Reference proteome</keyword>
<organism evidence="2 3">
    <name type="scientific">Crotalaria pallida</name>
    <name type="common">Smooth rattlebox</name>
    <name type="synonym">Crotalaria striata</name>
    <dbReference type="NCBI Taxonomy" id="3830"/>
    <lineage>
        <taxon>Eukaryota</taxon>
        <taxon>Viridiplantae</taxon>
        <taxon>Streptophyta</taxon>
        <taxon>Embryophyta</taxon>
        <taxon>Tracheophyta</taxon>
        <taxon>Spermatophyta</taxon>
        <taxon>Magnoliopsida</taxon>
        <taxon>eudicotyledons</taxon>
        <taxon>Gunneridae</taxon>
        <taxon>Pentapetalae</taxon>
        <taxon>rosids</taxon>
        <taxon>fabids</taxon>
        <taxon>Fabales</taxon>
        <taxon>Fabaceae</taxon>
        <taxon>Papilionoideae</taxon>
        <taxon>50 kb inversion clade</taxon>
        <taxon>genistoids sensu lato</taxon>
        <taxon>core genistoids</taxon>
        <taxon>Crotalarieae</taxon>
        <taxon>Crotalaria</taxon>
    </lineage>
</organism>
<dbReference type="Proteomes" id="UP001372338">
    <property type="component" value="Unassembled WGS sequence"/>
</dbReference>